<dbReference type="AlphaFoldDB" id="A0A4U6VW65"/>
<protein>
    <submittedName>
        <fullName evidence="1">Uncharacterized protein</fullName>
    </submittedName>
</protein>
<organism evidence="1 2">
    <name type="scientific">Setaria viridis</name>
    <name type="common">Green bristlegrass</name>
    <name type="synonym">Setaria italica subsp. viridis</name>
    <dbReference type="NCBI Taxonomy" id="4556"/>
    <lineage>
        <taxon>Eukaryota</taxon>
        <taxon>Viridiplantae</taxon>
        <taxon>Streptophyta</taxon>
        <taxon>Embryophyta</taxon>
        <taxon>Tracheophyta</taxon>
        <taxon>Spermatophyta</taxon>
        <taxon>Magnoliopsida</taxon>
        <taxon>Liliopsida</taxon>
        <taxon>Poales</taxon>
        <taxon>Poaceae</taxon>
        <taxon>PACMAD clade</taxon>
        <taxon>Panicoideae</taxon>
        <taxon>Panicodae</taxon>
        <taxon>Paniceae</taxon>
        <taxon>Cenchrinae</taxon>
        <taxon>Setaria</taxon>
    </lineage>
</organism>
<dbReference type="Gramene" id="TKW33345">
    <property type="protein sequence ID" value="TKW33345"/>
    <property type="gene ID" value="SEVIR_2G228066v2"/>
</dbReference>
<gene>
    <name evidence="1" type="ORF">SEVIR_2G228066v2</name>
</gene>
<keyword evidence="2" id="KW-1185">Reference proteome</keyword>
<evidence type="ECO:0000313" key="1">
    <source>
        <dbReference type="EMBL" id="TKW33345.1"/>
    </source>
</evidence>
<dbReference type="Proteomes" id="UP000298652">
    <property type="component" value="Chromosome 2"/>
</dbReference>
<accession>A0A4U6VW65</accession>
<name>A0A4U6VW65_SETVI</name>
<dbReference type="EMBL" id="CM016553">
    <property type="protein sequence ID" value="TKW33345.1"/>
    <property type="molecule type" value="Genomic_DNA"/>
</dbReference>
<proteinExistence type="predicted"/>
<evidence type="ECO:0000313" key="2">
    <source>
        <dbReference type="Proteomes" id="UP000298652"/>
    </source>
</evidence>
<reference evidence="1" key="1">
    <citation type="submission" date="2019-03" db="EMBL/GenBank/DDBJ databases">
        <title>WGS assembly of Setaria viridis.</title>
        <authorList>
            <person name="Huang P."/>
            <person name="Jenkins J."/>
            <person name="Grimwood J."/>
            <person name="Barry K."/>
            <person name="Healey A."/>
            <person name="Mamidi S."/>
            <person name="Sreedasyam A."/>
            <person name="Shu S."/>
            <person name="Feldman M."/>
            <person name="Wu J."/>
            <person name="Yu Y."/>
            <person name="Chen C."/>
            <person name="Johnson J."/>
            <person name="Rokhsar D."/>
            <person name="Baxter I."/>
            <person name="Schmutz J."/>
            <person name="Brutnell T."/>
            <person name="Kellogg E."/>
        </authorList>
    </citation>
    <scope>NUCLEOTIDE SEQUENCE [LARGE SCALE GENOMIC DNA]</scope>
</reference>
<sequence length="207" mass="21977">MLYILINLLFHAIVVAFMVSRVRVILDSLPSTSSAPPAPLPACLRRRCSQRARPRRCSHTGSPPPLPSVASILPLESFAAAADAATAEAAKRAADASAVAAAQRRTARKEARAITAEAAAATQERDAANACLCEILARAAQERKAVMLDSDKEDVSVDLSDAHQAMMLHEAAVVLNLHAQAVAVQNIRSLIPVILDTTVDNYSRPVA</sequence>